<gene>
    <name evidence="8" type="primary">MSH3</name>
    <name evidence="8" type="ORF">PHYPSEUDO_008255</name>
</gene>
<comment type="caution">
    <text evidence="8">The sequence shown here is derived from an EMBL/GenBank/DDBJ whole genome shotgun (WGS) entry which is preliminary data.</text>
</comment>
<comment type="similarity">
    <text evidence="1">Belongs to the DNA mismatch repair MutS family.</text>
</comment>
<dbReference type="PIRSF" id="PIRSF037677">
    <property type="entry name" value="DNA_mis_repair_Msh6"/>
    <property type="match status" value="1"/>
</dbReference>
<feature type="region of interest" description="Disordered" evidence="5">
    <location>
        <begin position="1"/>
        <end position="56"/>
    </location>
</feature>
<evidence type="ECO:0000256" key="2">
    <source>
        <dbReference type="ARBA" id="ARBA00022741"/>
    </source>
</evidence>
<protein>
    <submittedName>
        <fullName evidence="8">Mismatch repair protein msh3</fullName>
    </submittedName>
</protein>
<dbReference type="GO" id="GO:0006298">
    <property type="term" value="P:mismatch repair"/>
    <property type="evidence" value="ECO:0007669"/>
    <property type="project" value="InterPro"/>
</dbReference>
<dbReference type="InterPro" id="IPR045076">
    <property type="entry name" value="MutS"/>
</dbReference>
<dbReference type="InterPro" id="IPR007695">
    <property type="entry name" value="DNA_mismatch_repair_MutS-lik_N"/>
</dbReference>
<dbReference type="InterPro" id="IPR000432">
    <property type="entry name" value="DNA_mismatch_repair_MutS_C"/>
</dbReference>
<keyword evidence="3" id="KW-0067">ATP-binding</keyword>
<dbReference type="EMBL" id="JAGDFM010000333">
    <property type="protein sequence ID" value="KAG7379726.1"/>
    <property type="molecule type" value="Genomic_DNA"/>
</dbReference>
<dbReference type="OrthoDB" id="121051at2759"/>
<dbReference type="PANTHER" id="PTHR11361">
    <property type="entry name" value="DNA MISMATCH REPAIR PROTEIN MUTS FAMILY MEMBER"/>
    <property type="match status" value="1"/>
</dbReference>
<dbReference type="Pfam" id="PF05192">
    <property type="entry name" value="MutS_III"/>
    <property type="match status" value="1"/>
</dbReference>
<dbReference type="SMART" id="SM00533">
    <property type="entry name" value="MUTSd"/>
    <property type="match status" value="1"/>
</dbReference>
<evidence type="ECO:0000259" key="7">
    <source>
        <dbReference type="SMART" id="SM00534"/>
    </source>
</evidence>
<feature type="domain" description="DNA mismatch repair proteins mutS family" evidence="7">
    <location>
        <begin position="805"/>
        <end position="1014"/>
    </location>
</feature>
<dbReference type="Pfam" id="PF01624">
    <property type="entry name" value="MutS_I"/>
    <property type="match status" value="1"/>
</dbReference>
<feature type="compositionally biased region" description="Polar residues" evidence="5">
    <location>
        <begin position="47"/>
        <end position="56"/>
    </location>
</feature>
<accession>A0A8T1VFK2</accession>
<dbReference type="InterPro" id="IPR007696">
    <property type="entry name" value="DNA_mismatch_repair_MutS_core"/>
</dbReference>
<dbReference type="AlphaFoldDB" id="A0A8T1VFK2"/>
<dbReference type="GO" id="GO:0043504">
    <property type="term" value="P:mitochondrial DNA repair"/>
    <property type="evidence" value="ECO:0007669"/>
    <property type="project" value="TreeGrafter"/>
</dbReference>
<name>A0A8T1VFK2_9STRA</name>
<dbReference type="GO" id="GO:0140664">
    <property type="term" value="F:ATP-dependent DNA damage sensor activity"/>
    <property type="evidence" value="ECO:0007669"/>
    <property type="project" value="InterPro"/>
</dbReference>
<dbReference type="Pfam" id="PF00488">
    <property type="entry name" value="MutS_V"/>
    <property type="match status" value="1"/>
</dbReference>
<evidence type="ECO:0000313" key="9">
    <source>
        <dbReference type="Proteomes" id="UP000694044"/>
    </source>
</evidence>
<dbReference type="InterPro" id="IPR007860">
    <property type="entry name" value="DNA_mmatch_repair_MutS_con_dom"/>
</dbReference>
<evidence type="ECO:0000256" key="4">
    <source>
        <dbReference type="ARBA" id="ARBA00023204"/>
    </source>
</evidence>
<dbReference type="GO" id="GO:0030983">
    <property type="term" value="F:mismatched DNA binding"/>
    <property type="evidence" value="ECO:0007669"/>
    <property type="project" value="InterPro"/>
</dbReference>
<evidence type="ECO:0000256" key="3">
    <source>
        <dbReference type="ARBA" id="ARBA00022840"/>
    </source>
</evidence>
<dbReference type="GO" id="GO:0005739">
    <property type="term" value="C:mitochondrion"/>
    <property type="evidence" value="ECO:0007669"/>
    <property type="project" value="TreeGrafter"/>
</dbReference>
<evidence type="ECO:0000313" key="8">
    <source>
        <dbReference type="EMBL" id="KAG7379726.1"/>
    </source>
</evidence>
<organism evidence="8 9">
    <name type="scientific">Phytophthora pseudosyringae</name>
    <dbReference type="NCBI Taxonomy" id="221518"/>
    <lineage>
        <taxon>Eukaryota</taxon>
        <taxon>Sar</taxon>
        <taxon>Stramenopiles</taxon>
        <taxon>Oomycota</taxon>
        <taxon>Peronosporomycetes</taxon>
        <taxon>Peronosporales</taxon>
        <taxon>Peronosporaceae</taxon>
        <taxon>Phytophthora</taxon>
    </lineage>
</organism>
<dbReference type="InterPro" id="IPR017261">
    <property type="entry name" value="DNA_mismatch_repair_MutS/MSH"/>
</dbReference>
<dbReference type="Proteomes" id="UP000694044">
    <property type="component" value="Unassembled WGS sequence"/>
</dbReference>
<dbReference type="GO" id="GO:0005524">
    <property type="term" value="F:ATP binding"/>
    <property type="evidence" value="ECO:0007669"/>
    <property type="project" value="UniProtKB-KW"/>
</dbReference>
<evidence type="ECO:0000256" key="5">
    <source>
        <dbReference type="SAM" id="MobiDB-lite"/>
    </source>
</evidence>
<dbReference type="SMART" id="SM00534">
    <property type="entry name" value="MUTSac"/>
    <property type="match status" value="1"/>
</dbReference>
<keyword evidence="4" id="KW-0227">DNA damage</keyword>
<keyword evidence="2" id="KW-0547">Nucleotide-binding</keyword>
<dbReference type="Pfam" id="PF05188">
    <property type="entry name" value="MutS_II"/>
    <property type="match status" value="1"/>
</dbReference>
<proteinExistence type="inferred from homology"/>
<reference evidence="8" key="1">
    <citation type="submission" date="2021-02" db="EMBL/GenBank/DDBJ databases">
        <authorList>
            <person name="Palmer J.M."/>
        </authorList>
    </citation>
    <scope>NUCLEOTIDE SEQUENCE</scope>
    <source>
        <strain evidence="8">SCRP734</strain>
    </source>
</reference>
<keyword evidence="9" id="KW-1185">Reference proteome</keyword>
<keyword evidence="4" id="KW-0234">DNA repair</keyword>
<evidence type="ECO:0000256" key="1">
    <source>
        <dbReference type="ARBA" id="ARBA00006271"/>
    </source>
</evidence>
<dbReference type="PANTHER" id="PTHR11361:SF34">
    <property type="entry name" value="DNA MISMATCH REPAIR PROTEIN MSH1, MITOCHONDRIAL"/>
    <property type="match status" value="1"/>
</dbReference>
<feature type="domain" description="DNA mismatch repair protein MutS core" evidence="6">
    <location>
        <begin position="434"/>
        <end position="784"/>
    </location>
</feature>
<evidence type="ECO:0000259" key="6">
    <source>
        <dbReference type="SMART" id="SM00533"/>
    </source>
</evidence>
<sequence>MRHSTYFRQDAEQPHAAPASNHHDTAQTSVLTAVRYRKRKQREASTEKTTATAPPSLTSMEKQVVRLRETYPDTLLLFECGYRMRIFGQDAENAAAVLGIRAQQHKRFVEASVPVHRTLFHARRLVHAGFKVGVVKQVDSVAVRAATKVPGAQRKPLERCVAEIYTRATIPELETSGDDSGEEEDARARFIACIVEATVHSKPFFSQSMHDVDEEMQRSQAFSEDVRIGIFMHDVHTGETKFDEFEDDGRRQRLQRTLETLDPVELALPAGRLSAYTEQLLECFVAVSNEISAVNDLKGCVRVERVPNQYFDYSAAKETFTRIFREAEADYTCVIAYPSLPKLCMCCFGGMWQYLSSLDVMKTLIAPNYTSLSSPASTSSGRFHLPTEAHRDLDLFVNSVSAVSENVPKLLGAVKLARILTCFYLCNVLQTTKRGVGSLLSILNHTKTNAGARKLRNWIHSPLLSIPEIMARQRTIESLAFPSGALSTESLPHRLAYEELTTAILPRSKHLLKNLQLVHLGKATPSQAIGALQTLQDLEDLVNGLKEMFASSSDGSCTTTNEDQPTILERLLEGYPTLQARVIGLLGEVDVKHARRNDVENTIQKLLCRKPSQARKYREFTRDLETLAREYDAVLVTCRSFLRNPSLEFTTFRGGSLSDIPHLIEVNRADLHAVPQEWLVVNSTRKLVRFHPKQIIQLHIQEDYVKEQKEQLIRSTWRQFVSDVDAHVYVMGMACIDILANLDALCSLATVAQSYPNYSRPEFVDDDSSTLEITDGRHPIIELLLEGSAYISNSVLMSSTAESPGSLVVVSGPNMGGKTSLLRMCALVVILAQIGSFVPASRVRLSVFDGIYTLMHRSSMTFNPQYRDSPSCAQELTALGSISRNATKRSLVLIDEIGFGMAAHNAEAVSVAQMVYLTSTVGCHVVLATHLTSSIEKMQARLGDKCQTKQLEYHFYEQSGAQREEEDTNVEIKDVVTFHYLLKDGIASDSFAIETARRAGIAPAILERARRLRGNL</sequence>
<dbReference type="GO" id="GO:0005634">
    <property type="term" value="C:nucleus"/>
    <property type="evidence" value="ECO:0007669"/>
    <property type="project" value="TreeGrafter"/>
</dbReference>